<keyword evidence="6" id="KW-1185">Reference proteome</keyword>
<dbReference type="InterPro" id="IPR011990">
    <property type="entry name" value="TPR-like_helical_dom_sf"/>
</dbReference>
<evidence type="ECO:0000259" key="3">
    <source>
        <dbReference type="Pfam" id="PF24883"/>
    </source>
</evidence>
<reference evidence="5" key="1">
    <citation type="submission" date="2020-06" db="EMBL/GenBank/DDBJ databases">
        <title>Draft genome sequences of strains closely related to Aspergillus parafelis and Aspergillus hiratsukae.</title>
        <authorList>
            <person name="Dos Santos R.A.C."/>
            <person name="Rivero-Menendez O."/>
            <person name="Steenwyk J.L."/>
            <person name="Mead M.E."/>
            <person name="Goldman G.H."/>
            <person name="Alastruey-Izquierdo A."/>
            <person name="Rokas A."/>
        </authorList>
    </citation>
    <scope>NUCLEOTIDE SEQUENCE</scope>
    <source>
        <strain evidence="4">CNM-CM5793</strain>
        <strain evidence="5">CNM-CM6106</strain>
    </source>
</reference>
<proteinExistence type="predicted"/>
<dbReference type="Gene3D" id="3.40.50.300">
    <property type="entry name" value="P-loop containing nucleotide triphosphate hydrolases"/>
    <property type="match status" value="1"/>
</dbReference>
<dbReference type="InterPro" id="IPR027417">
    <property type="entry name" value="P-loop_NTPase"/>
</dbReference>
<evidence type="ECO:0000313" key="7">
    <source>
        <dbReference type="Proteomes" id="UP000662466"/>
    </source>
</evidence>
<evidence type="ECO:0000256" key="1">
    <source>
        <dbReference type="ARBA" id="ARBA00022737"/>
    </source>
</evidence>
<evidence type="ECO:0000313" key="4">
    <source>
        <dbReference type="EMBL" id="KAF7118666.1"/>
    </source>
</evidence>
<keyword evidence="1" id="KW-0677">Repeat</keyword>
<dbReference type="PANTHER" id="PTHR10039">
    <property type="entry name" value="AMELOGENIN"/>
    <property type="match status" value="1"/>
</dbReference>
<feature type="domain" description="Nephrocystin 3-like N-terminal" evidence="3">
    <location>
        <begin position="303"/>
        <end position="458"/>
    </location>
</feature>
<dbReference type="PANTHER" id="PTHR10039:SF9">
    <property type="entry name" value="NACHT DOMAIN PROTEIN (AFU_ORTHOLOGUE AFUA_2G01760)"/>
    <property type="match status" value="1"/>
</dbReference>
<feature type="region of interest" description="Disordered" evidence="2">
    <location>
        <begin position="1808"/>
        <end position="1836"/>
    </location>
</feature>
<dbReference type="InterPro" id="IPR056884">
    <property type="entry name" value="NPHP3-like_N"/>
</dbReference>
<feature type="compositionally biased region" description="Low complexity" evidence="2">
    <location>
        <begin position="1811"/>
        <end position="1825"/>
    </location>
</feature>
<evidence type="ECO:0000313" key="5">
    <source>
        <dbReference type="EMBL" id="KAF7163697.1"/>
    </source>
</evidence>
<dbReference type="Proteomes" id="UP000662466">
    <property type="component" value="Unassembled WGS sequence"/>
</dbReference>
<dbReference type="Pfam" id="PF24883">
    <property type="entry name" value="NPHP3_N"/>
    <property type="match status" value="1"/>
</dbReference>
<name>A0A8H6Q0F0_9EURO</name>
<evidence type="ECO:0000313" key="6">
    <source>
        <dbReference type="Proteomes" id="UP000630445"/>
    </source>
</evidence>
<gene>
    <name evidence="4" type="ORF">CNMCM5793_008204</name>
    <name evidence="5" type="ORF">CNMCM6106_000513</name>
</gene>
<dbReference type="SUPFAM" id="SSF52540">
    <property type="entry name" value="P-loop containing nucleoside triphosphate hydrolases"/>
    <property type="match status" value="1"/>
</dbReference>
<dbReference type="OrthoDB" id="2546325at2759"/>
<comment type="caution">
    <text evidence="5">The sequence shown here is derived from an EMBL/GenBank/DDBJ whole genome shotgun (WGS) entry which is preliminary data.</text>
</comment>
<evidence type="ECO:0000256" key="2">
    <source>
        <dbReference type="SAM" id="MobiDB-lite"/>
    </source>
</evidence>
<dbReference type="Gene3D" id="1.25.40.10">
    <property type="entry name" value="Tetratricopeptide repeat domain"/>
    <property type="match status" value="1"/>
</dbReference>
<accession>A0A8H6Q0F0</accession>
<dbReference type="EMBL" id="JACBAD010002063">
    <property type="protein sequence ID" value="KAF7118666.1"/>
    <property type="molecule type" value="Genomic_DNA"/>
</dbReference>
<dbReference type="Proteomes" id="UP000630445">
    <property type="component" value="Unassembled WGS sequence"/>
</dbReference>
<sequence length="1923" mass="215337">MATSFQTHVHRPFEVPSSDLFLNARCVPGLTGNGMQSVSKNHSRKSSAGANSALANLVQSLGRRGSGEMTSSNIIAADYEAILEWIRSERMRKLPPEGSSYDKVLVWARLFVERLHSFDSAIQHFEGDSHMAAELAYIHCASLLELGDENASALLDVFGFFYRCSTGLENLLHRTELFMVSQSIKDQLILALADLVTLVVGVATHCHQSLGSLASGSVSIDIYSTFTATIESFRARCEHVSEMMWRHQLLGAGLHEDKVTQVKTIKNWLEPEDPVLSNINEFTAHFAQEREESTCLWMAPYLTRFLKSDQKTLFISGKPGSGKTILATVINDYLQYPIGGVMYKSLFVPINARIPANTTPRATAKSILSQLFSARIGNVQLYEILSDAYDRCQKTVLEDQYDNTLWHALGLALQASLKGAKELVLVVDGADEASCGQTALVNRLKDATFNASTLKLIVLGTQKQETSTTQTAVQITPELIFDDVAAVVRRILQPCHAFGELSEEQREITITQIAEAANGSFLWAKLAAKRIREEHPPNGQGLVKAVDALVKAELSITDLVVHRLDSKVSDEAKRMLVWLATATRPLTLRELSALLSVGMDKGAIVEPRTDPLTLLRPLVSLVFCQNNMVSLRHGQIRAAIIDTVNKGKLFPALGDRHVDLVRRLLLYVKLNVTDEEELSETPLSPQRTSKLLERFPLLDFALRYWGHHTKTALGNETDQQMRAVAKELGPFLPTKPIVPLLEMTVWQTKPIPVLMSLHGVQTRLYQQTLTIDHPATQQAIICQAVFYREIRDIVPSEASHIFYHAAITCQKALSGQHVITRRMAQDFLESTTDHVTQSRTEIMIRRTEMLQLLVECYKVQYGQNSSIVISTLTQLVEHFKYIKEEHKAQQIAASMQTALTETTSQSAVSHQSDESLLVQLHGRRPSGQEGTAFTLDDIEADELISQTTNIQSSLYREIESQVQSIKEETASWHESTTTESSFEEIISSTSATHSSSITAAQSLTETCWSQHRWQDATKALKAVLLRVWPSFFTPSVQDVVLPSENVDHCINLAERLRDCYRFRGRPAKREDISLRLYHSIRRGRPIGDELRERITSDLLHLYERKAQTDKLILIHQDLLDDLTKKFGQDHPAVLGELRILADLTRPRSASVRYHSRIVQILNKNSDTCHPDAFESLLIVATELLDQGQYSEAREPWKALFNTLRHPNINPKLRDQGFVKSVYERYTQCLRMTHAELRVIHDVSVQYRNTCETRFGASASITIQSITRLLDICRESKQYKAEVVQLCEQLLRTQSVEAEIDHEELQAILDTHYEEQYASIASASVESVSSEQIQRVITIRKERLSTVRSTYGWAHENTLSEMKELVSLYIKRGETQTAVSTLQEATLHIVTKETSAKRLAAAAQTIASSYIAMGQLGRAKELSEELYRKIVVKETGSTNFVLHSGGRQSLVFLAHFEHELRDQKELSLTVSEIHSSLCAEYLYFERYRSEARSKSSTLENLVGTAARLYGLLRGRSQESTASRLVEDLANSFITSQKEKVQVSFGQAKVFIGTLLEYFSMYTTKSFLRSVAIASYRSVIQLLTTRDYQAACDLAVTAFKYIQAHNGFSSSLSIVKLLFNIGLAISGQDLDPRPDSNTRKQMLSASGPIMSATLGYCKQANIDLTQLDLVTLNKLIKLLDAQSDYPNLAWLLTGLWNNRDRHPPTQQEAAYTLALGRMLVITRYLMGEYMAAIRLAEDIVYNCARVHGPQHPSTAEMTVLLSQMYTSVAQGYQGRKERRELAYRYYKKAAALHENALRAFIDPTALASPAIDESGSSSSSGSGSESGPPTPGERPEDSGKYVRQHLHLLKLAVERLGNWPKDYTEYERLNSALFQTFGDDLKGVEGVDKWNLKNFGSGRAEASDDLISPKSHPAIGLGERFAIAV</sequence>
<dbReference type="EMBL" id="JACBAF010002204">
    <property type="protein sequence ID" value="KAF7163697.1"/>
    <property type="molecule type" value="Genomic_DNA"/>
</dbReference>
<protein>
    <recommendedName>
        <fullName evidence="3">Nephrocystin 3-like N-terminal domain-containing protein</fullName>
    </recommendedName>
</protein>
<organism evidence="5 7">
    <name type="scientific">Aspergillus hiratsukae</name>
    <dbReference type="NCBI Taxonomy" id="1194566"/>
    <lineage>
        <taxon>Eukaryota</taxon>
        <taxon>Fungi</taxon>
        <taxon>Dikarya</taxon>
        <taxon>Ascomycota</taxon>
        <taxon>Pezizomycotina</taxon>
        <taxon>Eurotiomycetes</taxon>
        <taxon>Eurotiomycetidae</taxon>
        <taxon>Eurotiales</taxon>
        <taxon>Aspergillaceae</taxon>
        <taxon>Aspergillus</taxon>
        <taxon>Aspergillus subgen. Fumigati</taxon>
    </lineage>
</organism>